<evidence type="ECO:0000313" key="4">
    <source>
        <dbReference type="Proteomes" id="UP000249886"/>
    </source>
</evidence>
<keyword evidence="2" id="KW-0732">Signal</keyword>
<feature type="signal peptide" evidence="2">
    <location>
        <begin position="1"/>
        <end position="28"/>
    </location>
</feature>
<dbReference type="RefSeq" id="WP_005526292.1">
    <property type="nucleotide sequence ID" value="NZ_CAJPQJ010000005.1"/>
</dbReference>
<accession>A0A6H9XIW0</accession>
<feature type="compositionally biased region" description="Low complexity" evidence="1">
    <location>
        <begin position="237"/>
        <end position="248"/>
    </location>
</feature>
<dbReference type="EMBL" id="UARK01000004">
    <property type="protein sequence ID" value="SPW28093.1"/>
    <property type="molecule type" value="Genomic_DNA"/>
</dbReference>
<dbReference type="Proteomes" id="UP000249886">
    <property type="component" value="Unassembled WGS sequence"/>
</dbReference>
<organism evidence="3 4">
    <name type="scientific">Corynebacterium matruchotii</name>
    <dbReference type="NCBI Taxonomy" id="43768"/>
    <lineage>
        <taxon>Bacteria</taxon>
        <taxon>Bacillati</taxon>
        <taxon>Actinomycetota</taxon>
        <taxon>Actinomycetes</taxon>
        <taxon>Mycobacteriales</taxon>
        <taxon>Corynebacteriaceae</taxon>
        <taxon>Corynebacterium</taxon>
    </lineage>
</organism>
<evidence type="ECO:0000313" key="3">
    <source>
        <dbReference type="EMBL" id="SPW28093.1"/>
    </source>
</evidence>
<protein>
    <recommendedName>
        <fullName evidence="5">Secreted protein</fullName>
    </recommendedName>
</protein>
<sequence>MSRRLVTALGTSIVLAVPIIAAAPVAGANEEPYFTVAISEGKCLLSLNQANPQAKQNQQFLASPTKNRIQYFNSRIPGLEALVNELADAHTSEKTALAGGDNVGMTKSGDALTATKSKITELVTRSGMNEKDAEEIVKLANDYRKEGGPTQVSYEVEQKKIAAALTAATTALSTENQFANNNKSLPDNSPKFNQINAEWDAAFRNAVEGQHSGRLTAIKACQENRTVTAGGTGGTGATSAPATTSGAAKTSEALQQPSSPLYKLLHTLSSVSGVAGTIITVFQNLLKTGAIKF</sequence>
<name>A0A6H9XIW0_9CORY</name>
<proteinExistence type="predicted"/>
<evidence type="ECO:0000256" key="1">
    <source>
        <dbReference type="SAM" id="MobiDB-lite"/>
    </source>
</evidence>
<dbReference type="GeneID" id="84574438"/>
<feature type="chain" id="PRO_5043215382" description="Secreted protein" evidence="2">
    <location>
        <begin position="29"/>
        <end position="293"/>
    </location>
</feature>
<feature type="region of interest" description="Disordered" evidence="1">
    <location>
        <begin position="229"/>
        <end position="253"/>
    </location>
</feature>
<evidence type="ECO:0008006" key="5">
    <source>
        <dbReference type="Google" id="ProtNLM"/>
    </source>
</evidence>
<evidence type="ECO:0000256" key="2">
    <source>
        <dbReference type="SAM" id="SignalP"/>
    </source>
</evidence>
<reference evidence="3 4" key="1">
    <citation type="submission" date="2018-06" db="EMBL/GenBank/DDBJ databases">
        <authorList>
            <consortium name="Pathogen Informatics"/>
            <person name="Doyle S."/>
        </authorList>
    </citation>
    <scope>NUCLEOTIDE SEQUENCE [LARGE SCALE GENOMIC DNA]</scope>
    <source>
        <strain evidence="3 4">NCTC10254</strain>
    </source>
</reference>
<comment type="caution">
    <text evidence="3">The sequence shown here is derived from an EMBL/GenBank/DDBJ whole genome shotgun (WGS) entry which is preliminary data.</text>
</comment>
<dbReference type="AlphaFoldDB" id="A0A6H9XIW0"/>
<gene>
    <name evidence="3" type="ORF">NCTC10254_01119</name>
</gene>